<dbReference type="SUPFAM" id="SSF53335">
    <property type="entry name" value="S-adenosyl-L-methionine-dependent methyltransferases"/>
    <property type="match status" value="1"/>
</dbReference>
<dbReference type="Gene3D" id="3.30.70.3290">
    <property type="match status" value="1"/>
</dbReference>
<dbReference type="InterPro" id="IPR020807">
    <property type="entry name" value="PKS_DH"/>
</dbReference>
<keyword evidence="4" id="KW-0511">Multifunctional enzyme</keyword>
<dbReference type="InterPro" id="IPR020841">
    <property type="entry name" value="PKS_Beta-ketoAc_synthase_dom"/>
</dbReference>
<feature type="region of interest" description="N-terminal hotdog fold" evidence="6">
    <location>
        <begin position="931"/>
        <end position="1053"/>
    </location>
</feature>
<dbReference type="Pfam" id="PF08659">
    <property type="entry name" value="KR"/>
    <property type="match status" value="1"/>
</dbReference>
<dbReference type="InterPro" id="IPR001227">
    <property type="entry name" value="Ac_transferase_dom_sf"/>
</dbReference>
<dbReference type="SMART" id="SM00827">
    <property type="entry name" value="PKS_AT"/>
    <property type="match status" value="1"/>
</dbReference>
<keyword evidence="2" id="KW-0597">Phosphoprotein</keyword>
<name>F1B9Q6_SORCE</name>
<dbReference type="InterPro" id="IPR013217">
    <property type="entry name" value="Methyltransf_12"/>
</dbReference>
<dbReference type="GO" id="GO:0004312">
    <property type="term" value="F:fatty acid synthase activity"/>
    <property type="evidence" value="ECO:0007669"/>
    <property type="project" value="TreeGrafter"/>
</dbReference>
<sequence>MSTLLERAAGMSVAKLAYVAQQMRAKRVVTEPIAIVGMGCRFPGGADSPEALWKLLADGRDGLTDVPPGRWDVDALYDPEPGSPGKLYTRRGAFLREVEEFDASFFHISPREATVMDPQQRLLLEVSWEALEHAGISATSLRGSSTGVFVGVMHHDYAQLLVDARRFDMHAGSGSGMSVAAGRLAYVLGLEGPTLALDTSCSSSLVALHLACQSLRESECDLALVGGVNLMLSPLTTIIECQMRMLSPSGLCRAFDARADGFVRGEGCGVVVLKRLSDALASRDNIMAVIRGSAVNHDGATSGLTVPNGRAQQQVIRQALSHACVLPEQVSYVEAHGTGTSLGDPIEVEALGAIFGRGRSRNAPLFIGSIKSNIGHTEGAAGVAGLMKVVLSLQHGRLPPSLHFEIPNPHIRWSELPIEVVDRARDWAAPEDRRIAGVSSFGFSGTNAHLVLEQAPVLELAPPPPERPVHVLGLSAKSPEALVQVAERYVERLMAADTLELGAVAYTANAGRAHHEHRLAVVATSSVEACEKLSRFAKEGASPGVIAARADARAATKIGFLFSGQGAQYPGMGRDLLESDPTFRSSLQACDELLRPHLEVPLLEVLSAGEGAGDRIHTGIYSAVTTFAVEYALSELLRSWGVVPSWVMGHSLGEYAAAQAAGLLTLEDALKLVVRRGQLVETLRTKGAMATLFAAPELVGERIARSAGVVAIAAYNGPQSTVVSGEAAAVQQLVERAAADGIETRRMAIPHAFHSPLVDPILPEFRRAAAAVQFGRPRLTIVSNVTGQVADASIATADYWVRHLREPVAFAKGARTLRELGCRLFVELGPKPVLLNLAREAVAPGPEGPVCKFLPTLRRGVSSWHALLEAMAELYCEAAAIDWEALDREHARQRVRLPTYPFQRRRYWVSPASSSAGRPGEAWGGGAAPQHPLLGAAVDLAASQEQRFESLVRGGGSEYWSDHRAHGRAVMPAAAFAEAALAAARALKGDGAVADLSFPERLALDEGEAARLQSVVTTSGEDRELRVFCRKAEGGGAWALVAAARLPRLGGQEDAPGEPLQALEARIAGAVDVQAHYERLGERGLDYGPRFRALVGLSVAEGEALARIELPARLTAQAGRFVIHPVLLDAGLQALLATLPGDGASGHAVAGIERLSVASGIGNDLRAHAKRRGPGADAASDVVFYDASGRVVARMLGVTLRQSASPRELGRERGELERWLFEVQWRASIDRVTPDGLPTPPALVDHLMPEIERLSGASALARYAEPIQALERAAGEYGRQALSDLGCRFEVGQRFTAAELAERLGVVPRHQRLLGRLLEMLAEDGALEQVGGALRVVERPRAGDPAALLRALVQRFPECDAECTILERCGPRLADVLRGNSDPLELLFPRGDVGTAEKLYQDSPGIQRLNKLAAGALREAMSRRPAGTSVRLLEVGGGTGGTTQHLLPELPADRCEYVFTDISPLFVTLAGRKFREFPFVTTRVYDVEKEPTAQGLERGQFDVILAANVLHATADLRAVLEHLRALLAPGGLLLLIEATGKRRWLDLTFGLTEGWWRFSDLDLRGSYPLLSQPRWLELLREAGFESPVALARAGEPEAAGAAAVLVGRAAAAAPRARHWLIFCDSAGVGDALADQLAREGTPCSRVRRAPEPGGFRCVDRGRYEIDAREPAHFARLLADAASSGGEISDVVHAWSLDVPRAPDLEPAALERASDLTAGVALHLVQAIARRGAASAPRVSFITQGAVAASPRDAVSGVGQAPLWGLGAVLEQEHPELSSALIDIDDRGRDAAAEQILRALRGDARESRIALRDGQRIVPRLASYSPASRGGEGDPGARPGVTAEGTYLITGGLGGLGLVFARWLVDRGARRLVLIGRRGASPAAEPALEELRRAGAEVIVESADVASEAHLTRLLAAIRASGRPLRGVIHSAGLLDDGILLQQTAARFQRVLSPKVQGSWLLHRLTAGDPLDFFVLFGSSAALMGNPGQANHVAANAFEDALAHHRRALGRCALTIDWGAWADVGAASDEKTRERLKARGMGLIPTDAGVEIFEQLLRRAPAQVGVMPLEPQRFVGQLAGSGASRFFSELAAAGPSAGQGRPGAHARAQRNRELLARLDAASAQEGEALLVRYLDERLREVLRAGGDQRLSHDVSLNDLGLDSLMGMDLKNMLSQELDVDVPVDRLIQGISIRALAAYVYEQAALKRLVASKGQEQGSSADHAADVEELVL</sequence>
<evidence type="ECO:0000256" key="3">
    <source>
        <dbReference type="ARBA" id="ARBA00022679"/>
    </source>
</evidence>
<dbReference type="SMART" id="SM00823">
    <property type="entry name" value="PKS_PP"/>
    <property type="match status" value="1"/>
</dbReference>
<dbReference type="InterPro" id="IPR014043">
    <property type="entry name" value="Acyl_transferase_dom"/>
</dbReference>
<dbReference type="SUPFAM" id="SSF53901">
    <property type="entry name" value="Thiolase-like"/>
    <property type="match status" value="1"/>
</dbReference>
<evidence type="ECO:0000256" key="4">
    <source>
        <dbReference type="ARBA" id="ARBA00023268"/>
    </source>
</evidence>
<dbReference type="InterPro" id="IPR057326">
    <property type="entry name" value="KR_dom"/>
</dbReference>
<dbReference type="InterPro" id="IPR009081">
    <property type="entry name" value="PP-bd_ACP"/>
</dbReference>
<feature type="domain" description="PKS/mFAS DH" evidence="9">
    <location>
        <begin position="931"/>
        <end position="1209"/>
    </location>
</feature>
<dbReference type="PROSITE" id="PS52004">
    <property type="entry name" value="KS3_2"/>
    <property type="match status" value="1"/>
</dbReference>
<dbReference type="CDD" id="cd08955">
    <property type="entry name" value="KR_2_FAS_SDR_x"/>
    <property type="match status" value="1"/>
</dbReference>
<dbReference type="SUPFAM" id="SSF55048">
    <property type="entry name" value="Probable ACP-binding domain of malonyl-CoA ACP transacylase"/>
    <property type="match status" value="1"/>
</dbReference>
<organism evidence="10">
    <name type="scientific">Sorangium cellulosum</name>
    <name type="common">Polyangium cellulosum</name>
    <dbReference type="NCBI Taxonomy" id="56"/>
    <lineage>
        <taxon>Bacteria</taxon>
        <taxon>Pseudomonadati</taxon>
        <taxon>Myxococcota</taxon>
        <taxon>Polyangia</taxon>
        <taxon>Polyangiales</taxon>
        <taxon>Polyangiaceae</taxon>
        <taxon>Sorangium</taxon>
    </lineage>
</organism>
<evidence type="ECO:0000313" key="10">
    <source>
        <dbReference type="EMBL" id="ADZ24998.1"/>
    </source>
</evidence>
<dbReference type="Pfam" id="PF14765">
    <property type="entry name" value="PS-DH"/>
    <property type="match status" value="1"/>
</dbReference>
<dbReference type="InterPro" id="IPR049551">
    <property type="entry name" value="PKS_DH_C"/>
</dbReference>
<dbReference type="InterPro" id="IPR049552">
    <property type="entry name" value="PKS_DH_N"/>
</dbReference>
<dbReference type="EMBL" id="HM639990">
    <property type="protein sequence ID" value="ADZ24998.1"/>
    <property type="molecule type" value="Genomic_DNA"/>
</dbReference>
<dbReference type="PANTHER" id="PTHR43775:SF37">
    <property type="entry name" value="SI:DKEY-61P9.11"/>
    <property type="match status" value="1"/>
</dbReference>
<dbReference type="InterPro" id="IPR014030">
    <property type="entry name" value="Ketoacyl_synth_N"/>
</dbReference>
<dbReference type="Gene3D" id="1.10.1200.10">
    <property type="entry name" value="ACP-like"/>
    <property type="match status" value="1"/>
</dbReference>
<dbReference type="Gene3D" id="3.40.50.720">
    <property type="entry name" value="NAD(P)-binding Rossmann-like Domain"/>
    <property type="match status" value="1"/>
</dbReference>
<keyword evidence="1" id="KW-0596">Phosphopantetheine</keyword>
<dbReference type="InterPro" id="IPR036736">
    <property type="entry name" value="ACP-like_sf"/>
</dbReference>
<dbReference type="InterPro" id="IPR042104">
    <property type="entry name" value="PKS_dehydratase_sf"/>
</dbReference>
<dbReference type="InterPro" id="IPR016039">
    <property type="entry name" value="Thiolase-like"/>
</dbReference>
<dbReference type="InterPro" id="IPR029063">
    <property type="entry name" value="SAM-dependent_MTases_sf"/>
</dbReference>
<dbReference type="Gene3D" id="3.40.47.10">
    <property type="match status" value="1"/>
</dbReference>
<dbReference type="SUPFAM" id="SSF51735">
    <property type="entry name" value="NAD(P)-binding Rossmann-fold domains"/>
    <property type="match status" value="2"/>
</dbReference>
<dbReference type="Pfam" id="PF00550">
    <property type="entry name" value="PP-binding"/>
    <property type="match status" value="1"/>
</dbReference>
<dbReference type="InterPro" id="IPR020806">
    <property type="entry name" value="PKS_PP-bd"/>
</dbReference>
<evidence type="ECO:0000259" key="7">
    <source>
        <dbReference type="PROSITE" id="PS50075"/>
    </source>
</evidence>
<dbReference type="InterPro" id="IPR013968">
    <property type="entry name" value="PKS_KR"/>
</dbReference>
<protein>
    <submittedName>
        <fullName evidence="10">Polyketide synthase</fullName>
    </submittedName>
</protein>
<comment type="function">
    <text evidence="5">Involved in production of the polyketide antibiotic thailandamide.</text>
</comment>
<reference evidence="10" key="1">
    <citation type="journal article" date="2011" name="Mol. Biosyst.">
        <title>Insights into the complex biosynthesis of the leupyrrins in Sorangium cellulosum So ce690.</title>
        <authorList>
            <person name="Kopp M."/>
            <person name="Irschik H."/>
            <person name="Gemperlein K."/>
            <person name="Buntin K."/>
            <person name="Meiser P."/>
            <person name="Weissman K.J."/>
            <person name="Bode H.B."/>
            <person name="Muller R."/>
        </authorList>
    </citation>
    <scope>NUCLEOTIDE SEQUENCE</scope>
    <source>
        <strain evidence="10">So ce690</strain>
    </source>
</reference>
<feature type="domain" description="Carrier" evidence="7">
    <location>
        <begin position="2127"/>
        <end position="2202"/>
    </location>
</feature>
<dbReference type="InterPro" id="IPR016035">
    <property type="entry name" value="Acyl_Trfase/lysoPLipase"/>
</dbReference>
<evidence type="ECO:0000256" key="2">
    <source>
        <dbReference type="ARBA" id="ARBA00022553"/>
    </source>
</evidence>
<dbReference type="SMART" id="SM00822">
    <property type="entry name" value="PKS_KR"/>
    <property type="match status" value="1"/>
</dbReference>
<dbReference type="SMART" id="SM00826">
    <property type="entry name" value="PKS_DH"/>
    <property type="match status" value="1"/>
</dbReference>
<evidence type="ECO:0000259" key="9">
    <source>
        <dbReference type="PROSITE" id="PS52019"/>
    </source>
</evidence>
<dbReference type="SMART" id="SM00825">
    <property type="entry name" value="PKS_KS"/>
    <property type="match status" value="1"/>
</dbReference>
<feature type="active site" description="Proton donor; for dehydratase activity" evidence="6">
    <location>
        <position position="1129"/>
    </location>
</feature>
<dbReference type="InterPro" id="IPR016036">
    <property type="entry name" value="Malonyl_transacylase_ACP-bd"/>
</dbReference>
<dbReference type="GO" id="GO:0071770">
    <property type="term" value="P:DIM/DIP cell wall layer assembly"/>
    <property type="evidence" value="ECO:0007669"/>
    <property type="project" value="TreeGrafter"/>
</dbReference>
<dbReference type="Pfam" id="PF02801">
    <property type="entry name" value="Ketoacyl-synt_C"/>
    <property type="match status" value="1"/>
</dbReference>
<dbReference type="Pfam" id="PF21089">
    <property type="entry name" value="PKS_DH_N"/>
    <property type="match status" value="1"/>
</dbReference>
<dbReference type="Pfam" id="PF00698">
    <property type="entry name" value="Acyl_transf_1"/>
    <property type="match status" value="1"/>
</dbReference>
<dbReference type="GO" id="GO:0006633">
    <property type="term" value="P:fatty acid biosynthetic process"/>
    <property type="evidence" value="ECO:0007669"/>
    <property type="project" value="TreeGrafter"/>
</dbReference>
<dbReference type="Pfam" id="PF22621">
    <property type="entry name" value="CurL-like_PKS_C"/>
    <property type="match status" value="1"/>
</dbReference>
<dbReference type="Pfam" id="PF00109">
    <property type="entry name" value="ketoacyl-synt"/>
    <property type="match status" value="1"/>
</dbReference>
<dbReference type="PROSITE" id="PS52019">
    <property type="entry name" value="PKS_MFAS_DH"/>
    <property type="match status" value="1"/>
</dbReference>
<dbReference type="Gene3D" id="3.10.129.110">
    <property type="entry name" value="Polyketide synthase dehydratase"/>
    <property type="match status" value="1"/>
</dbReference>
<evidence type="ECO:0000259" key="8">
    <source>
        <dbReference type="PROSITE" id="PS52004"/>
    </source>
</evidence>
<dbReference type="SUPFAM" id="SSF52151">
    <property type="entry name" value="FabD/lysophospholipase-like"/>
    <property type="match status" value="1"/>
</dbReference>
<feature type="domain" description="Ketosynthase family 3 (KS3)" evidence="8">
    <location>
        <begin position="30"/>
        <end position="454"/>
    </location>
</feature>
<dbReference type="CDD" id="cd00833">
    <property type="entry name" value="PKS"/>
    <property type="match status" value="1"/>
</dbReference>
<dbReference type="PANTHER" id="PTHR43775">
    <property type="entry name" value="FATTY ACID SYNTHASE"/>
    <property type="match status" value="1"/>
</dbReference>
<dbReference type="InterPro" id="IPR014031">
    <property type="entry name" value="Ketoacyl_synth_C"/>
</dbReference>
<dbReference type="SUPFAM" id="SSF47336">
    <property type="entry name" value="ACP-like"/>
    <property type="match status" value="1"/>
</dbReference>
<dbReference type="Gene3D" id="3.40.50.150">
    <property type="entry name" value="Vaccinia Virus protein VP39"/>
    <property type="match status" value="1"/>
</dbReference>
<dbReference type="GO" id="GO:0005886">
    <property type="term" value="C:plasma membrane"/>
    <property type="evidence" value="ECO:0007669"/>
    <property type="project" value="TreeGrafter"/>
</dbReference>
<evidence type="ECO:0000256" key="1">
    <source>
        <dbReference type="ARBA" id="ARBA00022450"/>
    </source>
</evidence>
<dbReference type="InterPro" id="IPR050091">
    <property type="entry name" value="PKS_NRPS_Biosynth_Enz"/>
</dbReference>
<accession>F1B9Q6</accession>
<dbReference type="PROSITE" id="PS50075">
    <property type="entry name" value="CARRIER"/>
    <property type="match status" value="1"/>
</dbReference>
<evidence type="ECO:0000256" key="5">
    <source>
        <dbReference type="ARBA" id="ARBA00054155"/>
    </source>
</evidence>
<dbReference type="Pfam" id="PF08242">
    <property type="entry name" value="Methyltransf_12"/>
    <property type="match status" value="1"/>
</dbReference>
<proteinExistence type="predicted"/>
<evidence type="ECO:0000256" key="6">
    <source>
        <dbReference type="PROSITE-ProRule" id="PRU01363"/>
    </source>
</evidence>
<dbReference type="InterPro" id="IPR049900">
    <property type="entry name" value="PKS_mFAS_DH"/>
</dbReference>
<dbReference type="Gene3D" id="3.40.366.10">
    <property type="entry name" value="Malonyl-Coenzyme A Acyl Carrier Protein, domain 2"/>
    <property type="match status" value="1"/>
</dbReference>
<gene>
    <name evidence="10" type="primary">leuD</name>
</gene>
<dbReference type="FunFam" id="3.40.47.10:FF:000019">
    <property type="entry name" value="Polyketide synthase type I"/>
    <property type="match status" value="1"/>
</dbReference>
<dbReference type="FunFam" id="3.40.366.10:FF:000002">
    <property type="entry name" value="Probable polyketide synthase 2"/>
    <property type="match status" value="1"/>
</dbReference>
<dbReference type="InterPro" id="IPR036291">
    <property type="entry name" value="NAD(P)-bd_dom_sf"/>
</dbReference>
<dbReference type="GO" id="GO:0031177">
    <property type="term" value="F:phosphopantetheine binding"/>
    <property type="evidence" value="ECO:0007669"/>
    <property type="project" value="InterPro"/>
</dbReference>
<dbReference type="GO" id="GO:0005737">
    <property type="term" value="C:cytoplasm"/>
    <property type="evidence" value="ECO:0007669"/>
    <property type="project" value="TreeGrafter"/>
</dbReference>
<keyword evidence="3" id="KW-0808">Transferase</keyword>
<feature type="region of interest" description="C-terminal hotdog fold" evidence="6">
    <location>
        <begin position="1068"/>
        <end position="1209"/>
    </location>
</feature>
<feature type="active site" description="Proton acceptor; for dehydratase activity" evidence="6">
    <location>
        <position position="963"/>
    </location>
</feature>